<reference evidence="2 4" key="2">
    <citation type="submission" date="2020-08" db="EMBL/GenBank/DDBJ databases">
        <title>Genomic Encyclopedia of Type Strains, Phase IV (KMG-IV): sequencing the most valuable type-strain genomes for metagenomic binning, comparative biology and taxonomic classification.</title>
        <authorList>
            <person name="Goeker M."/>
        </authorList>
    </citation>
    <scope>NUCLEOTIDE SEQUENCE [LARGE SCALE GENOMIC DNA]</scope>
    <source>
        <strain evidence="2 4">DSM 103679</strain>
    </source>
</reference>
<evidence type="ECO:0000313" key="4">
    <source>
        <dbReference type="Proteomes" id="UP000578697"/>
    </source>
</evidence>
<evidence type="ECO:0000313" key="2">
    <source>
        <dbReference type="EMBL" id="MBB5219287.1"/>
    </source>
</evidence>
<dbReference type="Proteomes" id="UP000593591">
    <property type="component" value="Chromosome"/>
</dbReference>
<proteinExistence type="predicted"/>
<sequence>MKNVKKIFGLFASFMLLAGVFTACSDSDGGNGDDSVSVEYLTEGAEVTVNSGESVTVHVQGKTNVDDFDVEGVTVEYIGDDAFEITAEDSSEDAKIILNFYDGTDDDDDGINITLYVYNPYVYVNLNIDESLESASITSIKVTYGNDTSKDYTKEAVVDYTAGNTTAVVRFAKAEADAWGFFSGIKVVVEGIEDSIAQSTTYFCYYSENVNYITEFTISKKVETSITLSLVFDGFEVEESGSVVIKYGASSATETAIVTRVSSTEYSAEISNANINASGWFVIDAVINNGDVSGFAYYSVAQEKNNTWLDYSQGNQSVKLVISNDVWVTFKDGVEYTAGSTLTKVLEPSAFTDLSVLKLKVATSGASDTTGWNPNLCYETYEDGAEWTNAKKLDWDETYENGYSLVIDDSEYINKIISNGLYLSAGAKFYVYYVAAN</sequence>
<feature type="chain" id="PRO_5036418349" description="Lipoprotein" evidence="1">
    <location>
        <begin position="26"/>
        <end position="437"/>
    </location>
</feature>
<keyword evidence="1" id="KW-0732">Signal</keyword>
<gene>
    <name evidence="3" type="ORF">DYE49_10345</name>
    <name evidence="2" type="ORF">HNP77_001656</name>
</gene>
<evidence type="ECO:0000313" key="3">
    <source>
        <dbReference type="EMBL" id="QOS40828.1"/>
    </source>
</evidence>
<keyword evidence="4" id="KW-1185">Reference proteome</keyword>
<accession>A0A840SBZ3</accession>
<dbReference type="RefSeq" id="WP_184652700.1">
    <property type="nucleotide sequence ID" value="NZ_JACHFR010000002.1"/>
</dbReference>
<protein>
    <recommendedName>
        <fullName evidence="6">Lipoprotein</fullName>
    </recommendedName>
</protein>
<evidence type="ECO:0000256" key="1">
    <source>
        <dbReference type="SAM" id="SignalP"/>
    </source>
</evidence>
<dbReference type="AlphaFoldDB" id="A0A840SBZ3"/>
<dbReference type="PROSITE" id="PS51257">
    <property type="entry name" value="PROKAR_LIPOPROTEIN"/>
    <property type="match status" value="1"/>
</dbReference>
<evidence type="ECO:0008006" key="6">
    <source>
        <dbReference type="Google" id="ProtNLM"/>
    </source>
</evidence>
<dbReference type="EMBL" id="CP031517">
    <property type="protein sequence ID" value="QOS40828.1"/>
    <property type="molecule type" value="Genomic_DNA"/>
</dbReference>
<dbReference type="EMBL" id="JACHFR010000002">
    <property type="protein sequence ID" value="MBB5219287.1"/>
    <property type="molecule type" value="Genomic_DNA"/>
</dbReference>
<evidence type="ECO:0000313" key="5">
    <source>
        <dbReference type="Proteomes" id="UP000593591"/>
    </source>
</evidence>
<dbReference type="KEGG" id="trc:DYE49_10345"/>
<feature type="signal peptide" evidence="1">
    <location>
        <begin position="1"/>
        <end position="25"/>
    </location>
</feature>
<name>A0A840SBZ3_9SPIR</name>
<dbReference type="Proteomes" id="UP000578697">
    <property type="component" value="Unassembled WGS sequence"/>
</dbReference>
<organism evidence="2 4">
    <name type="scientific">Treponema rectale</name>
    <dbReference type="NCBI Taxonomy" id="744512"/>
    <lineage>
        <taxon>Bacteria</taxon>
        <taxon>Pseudomonadati</taxon>
        <taxon>Spirochaetota</taxon>
        <taxon>Spirochaetia</taxon>
        <taxon>Spirochaetales</taxon>
        <taxon>Treponemataceae</taxon>
        <taxon>Treponema</taxon>
    </lineage>
</organism>
<reference evidence="3 5" key="1">
    <citation type="submission" date="2018-08" db="EMBL/GenBank/DDBJ databases">
        <title>The first complete genome of Treponema rectale (CHPAT), a commensal spirochete of the bovine rectum.</title>
        <authorList>
            <person name="Staton G.J."/>
            <person name="Clegg S.R."/>
            <person name="Carter S.D."/>
            <person name="Radford A.D."/>
            <person name="Darby A."/>
            <person name="Hall N."/>
            <person name="Birtles R.J."/>
            <person name="Evans N.J."/>
        </authorList>
    </citation>
    <scope>NUCLEOTIDE SEQUENCE [LARGE SCALE GENOMIC DNA]</scope>
    <source>
        <strain evidence="3 5">CHPA</strain>
    </source>
</reference>